<dbReference type="AlphaFoldDB" id="A0A0B6Z708"/>
<dbReference type="EMBL" id="HACG01017453">
    <property type="protein sequence ID" value="CEK64318.1"/>
    <property type="molecule type" value="Transcribed_RNA"/>
</dbReference>
<evidence type="ECO:0000313" key="1">
    <source>
        <dbReference type="EMBL" id="CEK64318.1"/>
    </source>
</evidence>
<organism evidence="1">
    <name type="scientific">Arion vulgaris</name>
    <dbReference type="NCBI Taxonomy" id="1028688"/>
    <lineage>
        <taxon>Eukaryota</taxon>
        <taxon>Metazoa</taxon>
        <taxon>Spiralia</taxon>
        <taxon>Lophotrochozoa</taxon>
        <taxon>Mollusca</taxon>
        <taxon>Gastropoda</taxon>
        <taxon>Heterobranchia</taxon>
        <taxon>Euthyneura</taxon>
        <taxon>Panpulmonata</taxon>
        <taxon>Eupulmonata</taxon>
        <taxon>Stylommatophora</taxon>
        <taxon>Helicina</taxon>
        <taxon>Arionoidea</taxon>
        <taxon>Arionidae</taxon>
        <taxon>Arion</taxon>
    </lineage>
</organism>
<proteinExistence type="predicted"/>
<reference evidence="1" key="1">
    <citation type="submission" date="2014-12" db="EMBL/GenBank/DDBJ databases">
        <title>Insight into the proteome of Arion vulgaris.</title>
        <authorList>
            <person name="Aradska J."/>
            <person name="Bulat T."/>
            <person name="Smidak R."/>
            <person name="Sarate P."/>
            <person name="Gangsoo J."/>
            <person name="Sialana F."/>
            <person name="Bilban M."/>
            <person name="Lubec G."/>
        </authorList>
    </citation>
    <scope>NUCLEOTIDE SEQUENCE</scope>
    <source>
        <tissue evidence="1">Skin</tissue>
    </source>
</reference>
<name>A0A0B6Z708_9EUPU</name>
<protein>
    <submittedName>
        <fullName evidence="1">Uncharacterized protein</fullName>
    </submittedName>
</protein>
<gene>
    <name evidence="1" type="primary">ORF51376</name>
</gene>
<sequence length="87" mass="9758">MSTYLFCSWVPLKCLSNDIRLCLLQDMPDSSPFSHLDQSYHEFLSGSYVQVHSCLSLMSSQFENTSQTSVDKGLNLICIQLGDSSQT</sequence>
<accession>A0A0B6Z708</accession>